<comment type="caution">
    <text evidence="1">The sequence shown here is derived from an EMBL/GenBank/DDBJ whole genome shotgun (WGS) entry which is preliminary data.</text>
</comment>
<reference evidence="1" key="2">
    <citation type="submission" date="2023-01" db="EMBL/GenBank/DDBJ databases">
        <title>Draft genome sequence of Portibacter lacus strain NBRC 108769.</title>
        <authorList>
            <person name="Sun Q."/>
            <person name="Mori K."/>
        </authorList>
    </citation>
    <scope>NUCLEOTIDE SEQUENCE</scope>
    <source>
        <strain evidence="1">NBRC 108769</strain>
    </source>
</reference>
<keyword evidence="2" id="KW-1185">Reference proteome</keyword>
<dbReference type="Proteomes" id="UP001156666">
    <property type="component" value="Unassembled WGS sequence"/>
</dbReference>
<proteinExistence type="predicted"/>
<sequence>MSCKSDPKVMPAEGVVTPSTPERTDVVPYACDIVSEKEMLDILDMDVKLEVLDGNRNKPSGNSTSCFYKWQDDRYDVSGVMIQFTRNPYPDEIPDYVNKYMNNKRWEGENSYDDPNVTFKYSDMEGLPYEAIYNRETYKYYFGVKNTFLCSVAFNYPAEPEQLDAWFKEIAQIMISKT</sequence>
<dbReference type="EMBL" id="BSOH01000010">
    <property type="protein sequence ID" value="GLR17288.1"/>
    <property type="molecule type" value="Genomic_DNA"/>
</dbReference>
<evidence type="ECO:0000313" key="2">
    <source>
        <dbReference type="Proteomes" id="UP001156666"/>
    </source>
</evidence>
<evidence type="ECO:0000313" key="1">
    <source>
        <dbReference type="EMBL" id="GLR17288.1"/>
    </source>
</evidence>
<name>A0AA37SMA3_9BACT</name>
<reference evidence="1" key="1">
    <citation type="journal article" date="2014" name="Int. J. Syst. Evol. Microbiol.">
        <title>Complete genome sequence of Corynebacterium casei LMG S-19264T (=DSM 44701T), isolated from a smear-ripened cheese.</title>
        <authorList>
            <consortium name="US DOE Joint Genome Institute (JGI-PGF)"/>
            <person name="Walter F."/>
            <person name="Albersmeier A."/>
            <person name="Kalinowski J."/>
            <person name="Ruckert C."/>
        </authorList>
    </citation>
    <scope>NUCLEOTIDE SEQUENCE</scope>
    <source>
        <strain evidence="1">NBRC 108769</strain>
    </source>
</reference>
<accession>A0AA37SMA3</accession>
<organism evidence="1 2">
    <name type="scientific">Portibacter lacus</name>
    <dbReference type="NCBI Taxonomy" id="1099794"/>
    <lineage>
        <taxon>Bacteria</taxon>
        <taxon>Pseudomonadati</taxon>
        <taxon>Bacteroidota</taxon>
        <taxon>Saprospiria</taxon>
        <taxon>Saprospirales</taxon>
        <taxon>Haliscomenobacteraceae</taxon>
        <taxon>Portibacter</taxon>
    </lineage>
</organism>
<protein>
    <submittedName>
        <fullName evidence="1">Uncharacterized protein</fullName>
    </submittedName>
</protein>
<dbReference type="AlphaFoldDB" id="A0AA37SMA3"/>
<gene>
    <name evidence="1" type="ORF">GCM10007940_19030</name>
</gene>